<comment type="caution">
    <text evidence="6">The sequence shown here is derived from an EMBL/GenBank/DDBJ whole genome shotgun (WGS) entry which is preliminary data.</text>
</comment>
<dbReference type="Pfam" id="PF01040">
    <property type="entry name" value="UbiA"/>
    <property type="match status" value="1"/>
</dbReference>
<keyword evidence="7" id="KW-1185">Reference proteome</keyword>
<gene>
    <name evidence="6" type="ORF">AB1300_09285</name>
</gene>
<evidence type="ECO:0000256" key="3">
    <source>
        <dbReference type="ARBA" id="ARBA00022989"/>
    </source>
</evidence>
<feature type="transmembrane region" description="Helical" evidence="5">
    <location>
        <begin position="131"/>
        <end position="152"/>
    </location>
</feature>
<dbReference type="CDD" id="cd13963">
    <property type="entry name" value="PT_UbiA_2"/>
    <property type="match status" value="1"/>
</dbReference>
<feature type="transmembrane region" description="Helical" evidence="5">
    <location>
        <begin position="108"/>
        <end position="124"/>
    </location>
</feature>
<sequence length="288" mass="32495">MQKYLKLMRVHHYMKNGLIFTPLIFSGNLFDIDLLFKSFLGFLAFSLVASAIYIINDIQDIELDRLHPTKCKRPLAANLISLTNAKVLTITLVIIAMVINVYAADNGFISWASLISYLMLNLAYSNGLKNYPIIDVAILVSGFVLRVLYGAGITGIEISNWLYLTVIAMSFYLGLGKRRNELIKQKNVSRKVLKYYNQGFLDKNMYMSLALTITFYSLWTVDPVTIARLSNDYLVWTVPLVILICMKYSLNIEGDSDGDPVEVIIKDKVLMGMVALFVLITLGIIYIG</sequence>
<reference evidence="6 7" key="1">
    <citation type="submission" date="2024-07" db="EMBL/GenBank/DDBJ databases">
        <title>Characterization of a bacterium isolated from hydrolysated instant sea cucumber by whole-genome sequencing and metabolomics.</title>
        <authorList>
            <person name="Luo X."/>
            <person name="Zhang Z."/>
            <person name="Zheng Z."/>
            <person name="Zhang W."/>
            <person name="Ming T."/>
            <person name="Jiao L."/>
            <person name="Su X."/>
            <person name="Kong F."/>
            <person name="Xu J."/>
        </authorList>
    </citation>
    <scope>NUCLEOTIDE SEQUENCE [LARGE SCALE GENOMIC DNA]</scope>
    <source>
        <strain evidence="6 7">XL-2024</strain>
    </source>
</reference>
<accession>A0ABV3VWP8</accession>
<dbReference type="Proteomes" id="UP001558534">
    <property type="component" value="Unassembled WGS sequence"/>
</dbReference>
<name>A0ABV3VWP8_9BACI</name>
<keyword evidence="3 5" id="KW-1133">Transmembrane helix</keyword>
<evidence type="ECO:0000313" key="7">
    <source>
        <dbReference type="Proteomes" id="UP001558534"/>
    </source>
</evidence>
<dbReference type="InterPro" id="IPR044878">
    <property type="entry name" value="UbiA_sf"/>
</dbReference>
<evidence type="ECO:0000256" key="5">
    <source>
        <dbReference type="SAM" id="Phobius"/>
    </source>
</evidence>
<feature type="transmembrane region" description="Helical" evidence="5">
    <location>
        <begin position="158"/>
        <end position="175"/>
    </location>
</feature>
<dbReference type="PANTHER" id="PTHR11048">
    <property type="entry name" value="PRENYLTRANSFERASES"/>
    <property type="match status" value="1"/>
</dbReference>
<feature type="transmembrane region" description="Helical" evidence="5">
    <location>
        <begin position="204"/>
        <end position="221"/>
    </location>
</feature>
<keyword evidence="2 5" id="KW-0812">Transmembrane</keyword>
<evidence type="ECO:0000256" key="1">
    <source>
        <dbReference type="ARBA" id="ARBA00004141"/>
    </source>
</evidence>
<dbReference type="RefSeq" id="WP_368636214.1">
    <property type="nucleotide sequence ID" value="NZ_JBFRHK010000004.1"/>
</dbReference>
<feature type="transmembrane region" description="Helical" evidence="5">
    <location>
        <begin position="12"/>
        <end position="30"/>
    </location>
</feature>
<evidence type="ECO:0000313" key="6">
    <source>
        <dbReference type="EMBL" id="MEX3745327.1"/>
    </source>
</evidence>
<dbReference type="InterPro" id="IPR000537">
    <property type="entry name" value="UbiA_prenyltransferase"/>
</dbReference>
<protein>
    <submittedName>
        <fullName evidence="6">UbiA prenyltransferase family protein</fullName>
    </submittedName>
</protein>
<dbReference type="Gene3D" id="1.10.357.140">
    <property type="entry name" value="UbiA prenyltransferase"/>
    <property type="match status" value="1"/>
</dbReference>
<proteinExistence type="predicted"/>
<comment type="subcellular location">
    <subcellularLocation>
        <location evidence="1">Membrane</location>
        <topology evidence="1">Multi-pass membrane protein</topology>
    </subcellularLocation>
</comment>
<feature type="transmembrane region" description="Helical" evidence="5">
    <location>
        <begin position="75"/>
        <end position="102"/>
    </location>
</feature>
<feature type="transmembrane region" description="Helical" evidence="5">
    <location>
        <begin position="270"/>
        <end position="287"/>
    </location>
</feature>
<feature type="transmembrane region" description="Helical" evidence="5">
    <location>
        <begin position="36"/>
        <end position="55"/>
    </location>
</feature>
<dbReference type="PANTHER" id="PTHR11048:SF5">
    <property type="entry name" value="DECAPRENYL-PHOSPHATE PHOSPHORIBOSYLTRANSFERASE"/>
    <property type="match status" value="1"/>
</dbReference>
<keyword evidence="4 5" id="KW-0472">Membrane</keyword>
<dbReference type="EMBL" id="JBFRHK010000004">
    <property type="protein sequence ID" value="MEX3745327.1"/>
    <property type="molecule type" value="Genomic_DNA"/>
</dbReference>
<evidence type="ECO:0000256" key="4">
    <source>
        <dbReference type="ARBA" id="ARBA00023136"/>
    </source>
</evidence>
<organism evidence="6 7">
    <name type="scientific">Lysinibacillus xylanilyticus</name>
    <dbReference type="NCBI Taxonomy" id="582475"/>
    <lineage>
        <taxon>Bacteria</taxon>
        <taxon>Bacillati</taxon>
        <taxon>Bacillota</taxon>
        <taxon>Bacilli</taxon>
        <taxon>Bacillales</taxon>
        <taxon>Bacillaceae</taxon>
        <taxon>Lysinibacillus</taxon>
    </lineage>
</organism>
<dbReference type="InterPro" id="IPR039653">
    <property type="entry name" value="Prenyltransferase"/>
</dbReference>
<evidence type="ECO:0000256" key="2">
    <source>
        <dbReference type="ARBA" id="ARBA00022692"/>
    </source>
</evidence>